<gene>
    <name evidence="2" type="ORF">LCGC14_0841580</name>
</gene>
<proteinExistence type="predicted"/>
<organism evidence="2">
    <name type="scientific">marine sediment metagenome</name>
    <dbReference type="NCBI Taxonomy" id="412755"/>
    <lineage>
        <taxon>unclassified sequences</taxon>
        <taxon>metagenomes</taxon>
        <taxon>ecological metagenomes</taxon>
    </lineage>
</organism>
<dbReference type="InterPro" id="IPR039448">
    <property type="entry name" value="Beta_helix"/>
</dbReference>
<evidence type="ECO:0000259" key="1">
    <source>
        <dbReference type="Pfam" id="PF13229"/>
    </source>
</evidence>
<dbReference type="SMART" id="SM00710">
    <property type="entry name" value="PbH1"/>
    <property type="match status" value="13"/>
</dbReference>
<dbReference type="Pfam" id="PF13229">
    <property type="entry name" value="Beta_helix"/>
    <property type="match status" value="2"/>
</dbReference>
<protein>
    <recommendedName>
        <fullName evidence="1">Right handed beta helix domain-containing protein</fullName>
    </recommendedName>
</protein>
<dbReference type="Gene3D" id="2.160.20.10">
    <property type="entry name" value="Single-stranded right-handed beta-helix, Pectin lyase-like"/>
    <property type="match status" value="2"/>
</dbReference>
<accession>A0A0F9SK94</accession>
<dbReference type="InterPro" id="IPR011050">
    <property type="entry name" value="Pectin_lyase_fold/virulence"/>
</dbReference>
<feature type="domain" description="Right handed beta helix" evidence="1">
    <location>
        <begin position="226"/>
        <end position="336"/>
    </location>
</feature>
<dbReference type="InterPro" id="IPR012334">
    <property type="entry name" value="Pectin_lyas_fold"/>
</dbReference>
<dbReference type="InterPro" id="IPR006626">
    <property type="entry name" value="PbH1"/>
</dbReference>
<comment type="caution">
    <text evidence="2">The sequence shown here is derived from an EMBL/GenBank/DDBJ whole genome shotgun (WGS) entry which is preliminary data.</text>
</comment>
<name>A0A0F9SK94_9ZZZZ</name>
<reference evidence="2" key="1">
    <citation type="journal article" date="2015" name="Nature">
        <title>Complex archaea that bridge the gap between prokaryotes and eukaryotes.</title>
        <authorList>
            <person name="Spang A."/>
            <person name="Saw J.H."/>
            <person name="Jorgensen S.L."/>
            <person name="Zaremba-Niedzwiedzka K."/>
            <person name="Martijn J."/>
            <person name="Lind A.E."/>
            <person name="van Eijk R."/>
            <person name="Schleper C."/>
            <person name="Guy L."/>
            <person name="Ettema T.J."/>
        </authorList>
    </citation>
    <scope>NUCLEOTIDE SEQUENCE</scope>
</reference>
<feature type="domain" description="Right handed beta helix" evidence="1">
    <location>
        <begin position="405"/>
        <end position="571"/>
    </location>
</feature>
<dbReference type="AlphaFoldDB" id="A0A0F9SK94"/>
<dbReference type="EMBL" id="LAZR01002466">
    <property type="protein sequence ID" value="KKN29688.1"/>
    <property type="molecule type" value="Genomic_DNA"/>
</dbReference>
<sequence>MKKDFIKTFFVGISVALLLIFVPTASATVLNVSSGDSIQAMIDSANSGDTILVAAGTYREYLHITIDNLTIIGAGIDKSIIDLDGLTPYWHYPGNSSFASRAGVLISGYGSPGEIVEGVTFKGFTVKNAGLNPPIMATGTHTGSDDDAVLTDSTKTWTPGALVGKWVHNYGDKRLSTWKPARSYGQITANTATTVTASLSGGWEDDWDSGDEYLITPYEEFHNTYWIDNPNYDALRGISVSNGKNILIQYCKVVNSGYGGISVGKARLTSLKQSEGVTIDNCIANDNPVVGISVGDHKGLVTITNNVANNNGQPHYSDLTREYMGVGILLAGSSYDLTTSAIISDNECTDNGFIGIELKGSDKKGLGYIDGVTIENNKVTGHNLDQDGAGIFLYSSHYYGHPDKCKNVTVKNSNVSKNIRGIVAYNVQEIIIEGNKITTDSGDFPKGQGAIKLDGAHEVEVLNNNIHAEDGTGMRIKNAWDGAQSNDNTITGNTIKGALFAGILIDSGAYDNTFTYNTIKDTKVATFWAGRPWEETQADGVFLDSDAGTGNEFHKNNINNNDDDGMESQTSVTVDATCNWWGSVSGPSGIGGDGVRGNVNFTPWLLSSAPDGSCYPFTEILDIIENCANAKNHGQFVSCVTRKINKLLREEEITKEDADAIISWAKDEYIH</sequence>
<dbReference type="SUPFAM" id="SSF51126">
    <property type="entry name" value="Pectin lyase-like"/>
    <property type="match status" value="2"/>
</dbReference>
<evidence type="ECO:0000313" key="2">
    <source>
        <dbReference type="EMBL" id="KKN29688.1"/>
    </source>
</evidence>